<evidence type="ECO:0000313" key="3">
    <source>
        <dbReference type="Proteomes" id="UP001054945"/>
    </source>
</evidence>
<evidence type="ECO:0000313" key="2">
    <source>
        <dbReference type="EMBL" id="GIY36492.1"/>
    </source>
</evidence>
<evidence type="ECO:0000256" key="1">
    <source>
        <dbReference type="SAM" id="MobiDB-lite"/>
    </source>
</evidence>
<name>A0AAV4SV94_CAEEX</name>
<dbReference type="AlphaFoldDB" id="A0AAV4SV94"/>
<dbReference type="EMBL" id="BPLR01010057">
    <property type="protein sequence ID" value="GIY36492.1"/>
    <property type="molecule type" value="Genomic_DNA"/>
</dbReference>
<protein>
    <submittedName>
        <fullName evidence="2">Uncharacterized protein</fullName>
    </submittedName>
</protein>
<keyword evidence="3" id="KW-1185">Reference proteome</keyword>
<feature type="compositionally biased region" description="Basic residues" evidence="1">
    <location>
        <begin position="39"/>
        <end position="60"/>
    </location>
</feature>
<reference evidence="2 3" key="1">
    <citation type="submission" date="2021-06" db="EMBL/GenBank/DDBJ databases">
        <title>Caerostris extrusa draft genome.</title>
        <authorList>
            <person name="Kono N."/>
            <person name="Arakawa K."/>
        </authorList>
    </citation>
    <scope>NUCLEOTIDE SEQUENCE [LARGE SCALE GENOMIC DNA]</scope>
</reference>
<dbReference type="Proteomes" id="UP001054945">
    <property type="component" value="Unassembled WGS sequence"/>
</dbReference>
<accession>A0AAV4SV94</accession>
<sequence length="155" mass="17727">MVHLERAKIEQKSSATFLLSEKLLMKMNGGLMGNFLTRHSNREKGKKRPKRRWKKKRKEKKNVSQISYICIGKSSQPFLITNETPTTCPVALKVTSRPGRQRSFTDVMNTDSLFTVTVLPCYGESGCLQAYTSNKAQMSLRWSFSNDSSLRRKDS</sequence>
<comment type="caution">
    <text evidence="2">The sequence shown here is derived from an EMBL/GenBank/DDBJ whole genome shotgun (WGS) entry which is preliminary data.</text>
</comment>
<organism evidence="2 3">
    <name type="scientific">Caerostris extrusa</name>
    <name type="common">Bark spider</name>
    <name type="synonym">Caerostris bankana</name>
    <dbReference type="NCBI Taxonomy" id="172846"/>
    <lineage>
        <taxon>Eukaryota</taxon>
        <taxon>Metazoa</taxon>
        <taxon>Ecdysozoa</taxon>
        <taxon>Arthropoda</taxon>
        <taxon>Chelicerata</taxon>
        <taxon>Arachnida</taxon>
        <taxon>Araneae</taxon>
        <taxon>Araneomorphae</taxon>
        <taxon>Entelegynae</taxon>
        <taxon>Araneoidea</taxon>
        <taxon>Araneidae</taxon>
        <taxon>Caerostris</taxon>
    </lineage>
</organism>
<gene>
    <name evidence="2" type="ORF">CEXT_521631</name>
</gene>
<proteinExistence type="predicted"/>
<feature type="region of interest" description="Disordered" evidence="1">
    <location>
        <begin position="35"/>
        <end position="63"/>
    </location>
</feature>